<reference evidence="2" key="1">
    <citation type="submission" date="2021-06" db="EMBL/GenBank/DDBJ databases">
        <title>44 bacteria genomes isolated from Dapeng, Shenzhen.</title>
        <authorList>
            <person name="Zheng W."/>
            <person name="Yu S."/>
            <person name="Huang Y."/>
        </authorList>
    </citation>
    <scope>NUCLEOTIDE SEQUENCE</scope>
    <source>
        <strain evidence="2">DP5N28-2</strain>
    </source>
</reference>
<dbReference type="PRINTS" id="PR00081">
    <property type="entry name" value="GDHRDH"/>
</dbReference>
<organism evidence="2 3">
    <name type="scientific">Membranihabitans marinus</name>
    <dbReference type="NCBI Taxonomy" id="1227546"/>
    <lineage>
        <taxon>Bacteria</taxon>
        <taxon>Pseudomonadati</taxon>
        <taxon>Bacteroidota</taxon>
        <taxon>Saprospiria</taxon>
        <taxon>Saprospirales</taxon>
        <taxon>Saprospiraceae</taxon>
        <taxon>Membranihabitans</taxon>
    </lineage>
</organism>
<evidence type="ECO:0000313" key="3">
    <source>
        <dbReference type="Proteomes" id="UP000753961"/>
    </source>
</evidence>
<dbReference type="Proteomes" id="UP000753961">
    <property type="component" value="Unassembled WGS sequence"/>
</dbReference>
<dbReference type="InterPro" id="IPR002347">
    <property type="entry name" value="SDR_fam"/>
</dbReference>
<proteinExistence type="inferred from homology"/>
<sequence>MNLNIKGKKFLILGASSGFGRHVAQRVHDEGGLPVLVARSEDALKDFKEKNASSSVVCADLFSTEGLSKVLDVIEATDFYGVLINAGGPPAGSFPMDDMAQWDQGYDVVLRWKIELLRSLVPRLESSGSGRIVFIESVSVRQPIDGLILSNVFRMAVVGLMKSMVNEMDQKDVLMNILAPGYHRTNRLENLIAKQSEEQGRSETEIADNMAANTPLKKLGDPASFAELAVWLLSPQNQYVTGQIIPVDGGLAKGV</sequence>
<evidence type="ECO:0000256" key="1">
    <source>
        <dbReference type="ARBA" id="ARBA00006484"/>
    </source>
</evidence>
<keyword evidence="3" id="KW-1185">Reference proteome</keyword>
<dbReference type="EMBL" id="JAHVHU010000002">
    <property type="protein sequence ID" value="MBY5956634.1"/>
    <property type="molecule type" value="Genomic_DNA"/>
</dbReference>
<gene>
    <name evidence="2" type="ORF">KUV50_00710</name>
</gene>
<dbReference type="RefSeq" id="WP_222578159.1">
    <property type="nucleotide sequence ID" value="NZ_JAHVHU010000002.1"/>
</dbReference>
<evidence type="ECO:0000313" key="2">
    <source>
        <dbReference type="EMBL" id="MBY5956634.1"/>
    </source>
</evidence>
<comment type="caution">
    <text evidence="2">The sequence shown here is derived from an EMBL/GenBank/DDBJ whole genome shotgun (WGS) entry which is preliminary data.</text>
</comment>
<dbReference type="AlphaFoldDB" id="A0A953HIT6"/>
<accession>A0A953HIT6</accession>
<dbReference type="InterPro" id="IPR050259">
    <property type="entry name" value="SDR"/>
</dbReference>
<name>A0A953HIT6_9BACT</name>
<dbReference type="PANTHER" id="PTHR42879">
    <property type="entry name" value="3-OXOACYL-(ACYL-CARRIER-PROTEIN) REDUCTASE"/>
    <property type="match status" value="1"/>
</dbReference>
<dbReference type="Gene3D" id="3.40.50.720">
    <property type="entry name" value="NAD(P)-binding Rossmann-like Domain"/>
    <property type="match status" value="1"/>
</dbReference>
<dbReference type="PANTHER" id="PTHR42879:SF6">
    <property type="entry name" value="NADPH-DEPENDENT REDUCTASE BACG"/>
    <property type="match status" value="1"/>
</dbReference>
<comment type="similarity">
    <text evidence="1">Belongs to the short-chain dehydrogenases/reductases (SDR) family.</text>
</comment>
<dbReference type="Pfam" id="PF13561">
    <property type="entry name" value="adh_short_C2"/>
    <property type="match status" value="1"/>
</dbReference>
<dbReference type="InterPro" id="IPR036291">
    <property type="entry name" value="NAD(P)-bd_dom_sf"/>
</dbReference>
<dbReference type="SUPFAM" id="SSF51735">
    <property type="entry name" value="NAD(P)-binding Rossmann-fold domains"/>
    <property type="match status" value="1"/>
</dbReference>
<protein>
    <submittedName>
        <fullName evidence="2">SDR family oxidoreductase</fullName>
    </submittedName>
</protein>